<dbReference type="HOGENOM" id="CLU_000288_57_33_1"/>
<feature type="repeat" description="WD" evidence="3">
    <location>
        <begin position="56"/>
        <end position="97"/>
    </location>
</feature>
<dbReference type="STRING" id="930992.A0A0D0B344"/>
<dbReference type="PROSITE" id="PS50294">
    <property type="entry name" value="WD_REPEATS_REGION"/>
    <property type="match status" value="3"/>
</dbReference>
<evidence type="ECO:0000256" key="3">
    <source>
        <dbReference type="PROSITE-ProRule" id="PRU00221"/>
    </source>
</evidence>
<evidence type="ECO:0000256" key="2">
    <source>
        <dbReference type="ARBA" id="ARBA00022737"/>
    </source>
</evidence>
<evidence type="ECO:0000256" key="1">
    <source>
        <dbReference type="ARBA" id="ARBA00022574"/>
    </source>
</evidence>
<feature type="repeat" description="WD" evidence="3">
    <location>
        <begin position="270"/>
        <end position="303"/>
    </location>
</feature>
<dbReference type="InterPro" id="IPR015943">
    <property type="entry name" value="WD40/YVTN_repeat-like_dom_sf"/>
</dbReference>
<dbReference type="SUPFAM" id="SSF50978">
    <property type="entry name" value="WD40 repeat-like"/>
    <property type="match status" value="1"/>
</dbReference>
<dbReference type="PRINTS" id="PR00320">
    <property type="entry name" value="GPROTEINBRPT"/>
</dbReference>
<organism evidence="4 5">
    <name type="scientific">Suillus luteus UH-Slu-Lm8-n1</name>
    <dbReference type="NCBI Taxonomy" id="930992"/>
    <lineage>
        <taxon>Eukaryota</taxon>
        <taxon>Fungi</taxon>
        <taxon>Dikarya</taxon>
        <taxon>Basidiomycota</taxon>
        <taxon>Agaricomycotina</taxon>
        <taxon>Agaricomycetes</taxon>
        <taxon>Agaricomycetidae</taxon>
        <taxon>Boletales</taxon>
        <taxon>Suillineae</taxon>
        <taxon>Suillaceae</taxon>
        <taxon>Suillus</taxon>
    </lineage>
</organism>
<dbReference type="InterPro" id="IPR020472">
    <property type="entry name" value="WD40_PAC1"/>
</dbReference>
<reference evidence="5" key="2">
    <citation type="submission" date="2015-01" db="EMBL/GenBank/DDBJ databases">
        <title>Evolutionary Origins and Diversification of the Mycorrhizal Mutualists.</title>
        <authorList>
            <consortium name="DOE Joint Genome Institute"/>
            <consortium name="Mycorrhizal Genomics Consortium"/>
            <person name="Kohler A."/>
            <person name="Kuo A."/>
            <person name="Nagy L.G."/>
            <person name="Floudas D."/>
            <person name="Copeland A."/>
            <person name="Barry K.W."/>
            <person name="Cichocki N."/>
            <person name="Veneault-Fourrey C."/>
            <person name="LaButti K."/>
            <person name="Lindquist E.A."/>
            <person name="Lipzen A."/>
            <person name="Lundell T."/>
            <person name="Morin E."/>
            <person name="Murat C."/>
            <person name="Riley R."/>
            <person name="Ohm R."/>
            <person name="Sun H."/>
            <person name="Tunlid A."/>
            <person name="Henrissat B."/>
            <person name="Grigoriev I.V."/>
            <person name="Hibbett D.S."/>
            <person name="Martin F."/>
        </authorList>
    </citation>
    <scope>NUCLEOTIDE SEQUENCE [LARGE SCALE GENOMIC DNA]</scope>
    <source>
        <strain evidence="5">UH-Slu-Lm8-n1</strain>
    </source>
</reference>
<dbReference type="InParanoid" id="A0A0D0B344"/>
<accession>A0A0D0B344</accession>
<dbReference type="InterPro" id="IPR036322">
    <property type="entry name" value="WD40_repeat_dom_sf"/>
</dbReference>
<keyword evidence="2" id="KW-0677">Repeat</keyword>
<dbReference type="InterPro" id="IPR001680">
    <property type="entry name" value="WD40_rpt"/>
</dbReference>
<reference evidence="4 5" key="1">
    <citation type="submission" date="2014-04" db="EMBL/GenBank/DDBJ databases">
        <authorList>
            <consortium name="DOE Joint Genome Institute"/>
            <person name="Kuo A."/>
            <person name="Ruytinx J."/>
            <person name="Rineau F."/>
            <person name="Colpaert J."/>
            <person name="Kohler A."/>
            <person name="Nagy L.G."/>
            <person name="Floudas D."/>
            <person name="Copeland A."/>
            <person name="Barry K.W."/>
            <person name="Cichocki N."/>
            <person name="Veneault-Fourrey C."/>
            <person name="LaButti K."/>
            <person name="Lindquist E.A."/>
            <person name="Lipzen A."/>
            <person name="Lundell T."/>
            <person name="Morin E."/>
            <person name="Murat C."/>
            <person name="Sun H."/>
            <person name="Tunlid A."/>
            <person name="Henrissat B."/>
            <person name="Grigoriev I.V."/>
            <person name="Hibbett D.S."/>
            <person name="Martin F."/>
            <person name="Nordberg H.P."/>
            <person name="Cantor M.N."/>
            <person name="Hua S.X."/>
        </authorList>
    </citation>
    <scope>NUCLEOTIDE SEQUENCE [LARGE SCALE GENOMIC DNA]</scope>
    <source>
        <strain evidence="4 5">UH-Slu-Lm8-n1</strain>
    </source>
</reference>
<feature type="repeat" description="WD" evidence="3">
    <location>
        <begin position="14"/>
        <end position="55"/>
    </location>
</feature>
<dbReference type="CDD" id="cd00200">
    <property type="entry name" value="WD40"/>
    <property type="match status" value="1"/>
</dbReference>
<name>A0A0D0B344_9AGAM</name>
<dbReference type="SMART" id="SM00320">
    <property type="entry name" value="WD40"/>
    <property type="match status" value="7"/>
</dbReference>
<dbReference type="Gene3D" id="2.130.10.10">
    <property type="entry name" value="YVTN repeat-like/Quinoprotein amine dehydrogenase"/>
    <property type="match status" value="3"/>
</dbReference>
<gene>
    <name evidence="4" type="ORF">CY34DRAFT_242687</name>
</gene>
<feature type="repeat" description="WD" evidence="3">
    <location>
        <begin position="229"/>
        <end position="270"/>
    </location>
</feature>
<keyword evidence="5" id="KW-1185">Reference proteome</keyword>
<keyword evidence="1 3" id="KW-0853">WD repeat</keyword>
<feature type="repeat" description="WD" evidence="3">
    <location>
        <begin position="100"/>
        <end position="135"/>
    </location>
</feature>
<dbReference type="PANTHER" id="PTHR19879">
    <property type="entry name" value="TRANSCRIPTION INITIATION FACTOR TFIID"/>
    <property type="match status" value="1"/>
</dbReference>
<dbReference type="PANTHER" id="PTHR19879:SF9">
    <property type="entry name" value="TRANSCRIPTION INITIATION FACTOR TFIID SUBUNIT 5"/>
    <property type="match status" value="1"/>
</dbReference>
<dbReference type="PROSITE" id="PS50082">
    <property type="entry name" value="WD_REPEATS_2"/>
    <property type="match status" value="5"/>
</dbReference>
<dbReference type="PROSITE" id="PS00678">
    <property type="entry name" value="WD_REPEATS_1"/>
    <property type="match status" value="2"/>
</dbReference>
<dbReference type="InterPro" id="IPR019775">
    <property type="entry name" value="WD40_repeat_CS"/>
</dbReference>
<sequence>MSQLIPNTTPLRTFGEHTDFIHAVAVFPDRRRMITGSRDKTLRMWDLETGAMLTKMVGHREMVRAFAVSRDGQFIASGGWSGELITWQGETGKLLCRTIAATNTERVLTLDFSPSGTVLATASSDRTAKLWNTKTWHWLQGNRFFCIGVVHSVRYSPDGEILAIATNGDINIINCGTRERVAKFKGHIGRNFCLAWTPDGRHLLSAGDREDPTIREWDTSTWMQVGDPWTGHTHIVHAIAVNPSGTLVASASEDHDVRLWRLSDRQIIAIFQHSDWALCVAFSMDGKHIFSGGKDMMISEWEVPDLELCDHPQCMRRRRLVYR</sequence>
<dbReference type="OrthoDB" id="3203311at2759"/>
<dbReference type="AlphaFoldDB" id="A0A0D0B344"/>
<evidence type="ECO:0008006" key="6">
    <source>
        <dbReference type="Google" id="ProtNLM"/>
    </source>
</evidence>
<protein>
    <recommendedName>
        <fullName evidence="6">WD40 repeat domain-containing protein</fullName>
    </recommendedName>
</protein>
<proteinExistence type="predicted"/>
<evidence type="ECO:0000313" key="4">
    <source>
        <dbReference type="EMBL" id="KIK40882.1"/>
    </source>
</evidence>
<dbReference type="Proteomes" id="UP000054485">
    <property type="component" value="Unassembled WGS sequence"/>
</dbReference>
<dbReference type="Pfam" id="PF00400">
    <property type="entry name" value="WD40"/>
    <property type="match status" value="6"/>
</dbReference>
<dbReference type="EMBL" id="KN835287">
    <property type="protein sequence ID" value="KIK40882.1"/>
    <property type="molecule type" value="Genomic_DNA"/>
</dbReference>
<evidence type="ECO:0000313" key="5">
    <source>
        <dbReference type="Proteomes" id="UP000054485"/>
    </source>
</evidence>